<evidence type="ECO:0000313" key="2">
    <source>
        <dbReference type="EMBL" id="URN95345.1"/>
    </source>
</evidence>
<dbReference type="Pfam" id="PF13263">
    <property type="entry name" value="PHP_C"/>
    <property type="match status" value="1"/>
</dbReference>
<name>A0A9J6ZHY7_9BACL</name>
<dbReference type="GO" id="GO:0035312">
    <property type="term" value="F:5'-3' DNA exonuclease activity"/>
    <property type="evidence" value="ECO:0007669"/>
    <property type="project" value="TreeGrafter"/>
</dbReference>
<evidence type="ECO:0000259" key="1">
    <source>
        <dbReference type="Pfam" id="PF02811"/>
    </source>
</evidence>
<dbReference type="Gene3D" id="3.20.20.140">
    <property type="entry name" value="Metal-dependent hydrolases"/>
    <property type="match status" value="1"/>
</dbReference>
<dbReference type="Proteomes" id="UP001056756">
    <property type="component" value="Chromosome"/>
</dbReference>
<dbReference type="EMBL" id="CP097899">
    <property type="protein sequence ID" value="URN95345.1"/>
    <property type="molecule type" value="Genomic_DNA"/>
</dbReference>
<reference evidence="2" key="1">
    <citation type="submission" date="2022-05" db="EMBL/GenBank/DDBJ databases">
        <title>Novel bacterial taxa in a minimal lignocellulolytic consortium and its capacity to transform plastics disclosed by genome-resolved metagenomics.</title>
        <authorList>
            <person name="Rodriguez C.A.D."/>
            <person name="Diaz-Garcia L."/>
            <person name="Herrera K."/>
            <person name="Tarazona N.A."/>
            <person name="Sproer C."/>
            <person name="Overmann J."/>
            <person name="Jimenez D.J."/>
        </authorList>
    </citation>
    <scope>NUCLEOTIDE SEQUENCE</scope>
    <source>
        <strain evidence="2">MAG5</strain>
    </source>
</reference>
<dbReference type="InterPro" id="IPR016195">
    <property type="entry name" value="Pol/histidinol_Pase-like"/>
</dbReference>
<protein>
    <submittedName>
        <fullName evidence="2">PHP domain-containing protein</fullName>
    </submittedName>
</protein>
<dbReference type="Pfam" id="PF02811">
    <property type="entry name" value="PHP"/>
    <property type="match status" value="1"/>
</dbReference>
<dbReference type="PANTHER" id="PTHR42924">
    <property type="entry name" value="EXONUCLEASE"/>
    <property type="match status" value="1"/>
</dbReference>
<dbReference type="AlphaFoldDB" id="A0A9J6ZHY7"/>
<proteinExistence type="predicted"/>
<accession>A0A9J6ZHY7</accession>
<gene>
    <name evidence="2" type="ORF">NAG76_03535</name>
</gene>
<organism evidence="2 3">
    <name type="scientific">Candidatus Pristimantibacillus lignocellulolyticus</name>
    <dbReference type="NCBI Taxonomy" id="2994561"/>
    <lineage>
        <taxon>Bacteria</taxon>
        <taxon>Bacillati</taxon>
        <taxon>Bacillota</taxon>
        <taxon>Bacilli</taxon>
        <taxon>Bacillales</taxon>
        <taxon>Paenibacillaceae</taxon>
        <taxon>Candidatus Pristimantibacillus</taxon>
    </lineage>
</organism>
<dbReference type="KEGG" id="plig:NAG76_03535"/>
<dbReference type="SUPFAM" id="SSF89550">
    <property type="entry name" value="PHP domain-like"/>
    <property type="match status" value="1"/>
</dbReference>
<dbReference type="InterPro" id="IPR004013">
    <property type="entry name" value="PHP_dom"/>
</dbReference>
<dbReference type="InterPro" id="IPR052018">
    <property type="entry name" value="PHP_domain"/>
</dbReference>
<dbReference type="GO" id="GO:0004534">
    <property type="term" value="F:5'-3' RNA exonuclease activity"/>
    <property type="evidence" value="ECO:0007669"/>
    <property type="project" value="TreeGrafter"/>
</dbReference>
<sequence>MYIDLHTHIKLSKKTTFSMEYFNQAIIEATQVGLDAIAMTEHFNTENFYDVYEQLDAHYPYREHYYDVNGFKVFPGMEIDVDQKGHILVVGTRTTILELRHRLEPFTEKESFVSFEQLLDWCDELQLLRIGAHPHRESNPLLQHPLTLLQRLDAFDINGKDLATYGASMEQQVQQLAAQVGIPVIVGSDTHHPLQFGCVRNKLDREYNNYADIRTCIQEGRYHYEISDALPLHVKSASLVKKLLKERGDVLVSIS</sequence>
<dbReference type="PANTHER" id="PTHR42924:SF3">
    <property type="entry name" value="POLYMERASE_HISTIDINOL PHOSPHATASE N-TERMINAL DOMAIN-CONTAINING PROTEIN"/>
    <property type="match status" value="1"/>
</dbReference>
<feature type="domain" description="PHP" evidence="1">
    <location>
        <begin position="4"/>
        <end position="87"/>
    </location>
</feature>
<evidence type="ECO:0000313" key="3">
    <source>
        <dbReference type="Proteomes" id="UP001056756"/>
    </source>
</evidence>